<dbReference type="AlphaFoldDB" id="A0AA94M1D6"/>
<accession>A0AA94M1D6</accession>
<name>A0AA94M1D6_9STRE</name>
<dbReference type="RefSeq" id="WP_077496271.1">
    <property type="nucleotide sequence ID" value="NZ_LS483409.1"/>
</dbReference>
<evidence type="ECO:0000313" key="1">
    <source>
        <dbReference type="EMBL" id="SQG78760.1"/>
    </source>
</evidence>
<evidence type="ECO:0000313" key="2">
    <source>
        <dbReference type="Proteomes" id="UP000249013"/>
    </source>
</evidence>
<dbReference type="EMBL" id="LS483409">
    <property type="protein sequence ID" value="SQG78760.1"/>
    <property type="molecule type" value="Genomic_DNA"/>
</dbReference>
<gene>
    <name evidence="1" type="ORF">NCTC13773_00541</name>
</gene>
<protein>
    <submittedName>
        <fullName evidence="1">Phage protein</fullName>
    </submittedName>
</protein>
<proteinExistence type="predicted"/>
<dbReference type="Proteomes" id="UP000249013">
    <property type="component" value="Chromosome 1"/>
</dbReference>
<reference evidence="1 2" key="1">
    <citation type="submission" date="2018-06" db="EMBL/GenBank/DDBJ databases">
        <authorList>
            <consortium name="Pathogen Informatics"/>
            <person name="Doyle S."/>
        </authorList>
    </citation>
    <scope>NUCLEOTIDE SEQUENCE [LARGE SCALE GENOMIC DNA]</scope>
    <source>
        <strain evidence="1 2">NCTC13773</strain>
    </source>
</reference>
<organism evidence="1 2">
    <name type="scientific">Streptococcus gallolyticus</name>
    <dbReference type="NCBI Taxonomy" id="315405"/>
    <lineage>
        <taxon>Bacteria</taxon>
        <taxon>Bacillati</taxon>
        <taxon>Bacillota</taxon>
        <taxon>Bacilli</taxon>
        <taxon>Lactobacillales</taxon>
        <taxon>Streptococcaceae</taxon>
        <taxon>Streptococcus</taxon>
    </lineage>
</organism>
<sequence>MIFQATINSSVSKPVTIDDVCPNCKKPTNPHLVNSSYFSLERDKTSVVLTFRCLGCKHFWTEEFIATKYRINSYTDSYEIEHVNVVPNLPSDISFTDDLELISPLGKQIYTQALKAEVEQLDHLAGIGYRKALEFLIKDFLIATNPKDKTEIEKMLLKQVIETYIKDENLKTFALATAYIGNDETHYTRRHNDKDLQDLKKYLKGVIHYIEMQLQFLDAHELVNRPKKS</sequence>